<dbReference type="GO" id="GO:0061599">
    <property type="term" value="F:molybdopterin molybdotransferase activity"/>
    <property type="evidence" value="ECO:0007669"/>
    <property type="project" value="UniProtKB-UniRule"/>
</dbReference>
<proteinExistence type="inferred from homology"/>
<dbReference type="InterPro" id="IPR001453">
    <property type="entry name" value="MoaB/Mog_dom"/>
</dbReference>
<dbReference type="SMART" id="SM00852">
    <property type="entry name" value="MoCF_biosynth"/>
    <property type="match status" value="1"/>
</dbReference>
<dbReference type="GO" id="GO:0005829">
    <property type="term" value="C:cytosol"/>
    <property type="evidence" value="ECO:0007669"/>
    <property type="project" value="TreeGrafter"/>
</dbReference>
<keyword evidence="7" id="KW-0460">Magnesium</keyword>
<dbReference type="SUPFAM" id="SSF63882">
    <property type="entry name" value="MoeA N-terminal region -like"/>
    <property type="match status" value="1"/>
</dbReference>
<keyword evidence="11" id="KW-1185">Reference proteome</keyword>
<dbReference type="GO" id="GO:0006777">
    <property type="term" value="P:Mo-molybdopterin cofactor biosynthetic process"/>
    <property type="evidence" value="ECO:0007669"/>
    <property type="project" value="UniProtKB-UniRule"/>
</dbReference>
<name>A0A0K8PJ04_STRAJ</name>
<dbReference type="Pfam" id="PF03453">
    <property type="entry name" value="MoeA_N"/>
    <property type="match status" value="1"/>
</dbReference>
<reference evidence="10" key="1">
    <citation type="journal article" date="2015" name="Genome Announc.">
        <title>Draft Genome Sequence of Thiostrepton-Producing Streptomyces azureus ATCC 14921.</title>
        <authorList>
            <person name="Sakihara K."/>
            <person name="Maeda J."/>
            <person name="Tashiro K."/>
            <person name="Fujino Y."/>
            <person name="Kuhara S."/>
            <person name="Ohshima T."/>
            <person name="Ogata S."/>
            <person name="Doi K."/>
        </authorList>
    </citation>
    <scope>NUCLEOTIDE SEQUENCE [LARGE SCALE GENOMIC DNA]</scope>
    <source>
        <strain evidence="10">ATCC14921</strain>
    </source>
</reference>
<dbReference type="SUPFAM" id="SSF63867">
    <property type="entry name" value="MoeA C-terminal domain-like"/>
    <property type="match status" value="1"/>
</dbReference>
<evidence type="ECO:0000256" key="1">
    <source>
        <dbReference type="ARBA" id="ARBA00002901"/>
    </source>
</evidence>
<organism evidence="10 11">
    <name type="scientific">Streptomyces azureus</name>
    <dbReference type="NCBI Taxonomy" id="146537"/>
    <lineage>
        <taxon>Bacteria</taxon>
        <taxon>Bacillati</taxon>
        <taxon>Actinomycetota</taxon>
        <taxon>Actinomycetes</taxon>
        <taxon>Kitasatosporales</taxon>
        <taxon>Streptomycetaceae</taxon>
        <taxon>Streptomyces</taxon>
    </lineage>
</organism>
<dbReference type="InterPro" id="IPR036688">
    <property type="entry name" value="MoeA_C_domain_IV_sf"/>
</dbReference>
<dbReference type="PATRIC" id="fig|146537.3.peg.2758"/>
<gene>
    <name evidence="10" type="ORF">SAZU_2612</name>
</gene>
<dbReference type="SUPFAM" id="SSF53218">
    <property type="entry name" value="Molybdenum cofactor biosynthesis proteins"/>
    <property type="match status" value="1"/>
</dbReference>
<dbReference type="InterPro" id="IPR038987">
    <property type="entry name" value="MoeA-like"/>
</dbReference>
<sequence>MTPHGTRAGEDAEDLDVEEVLALVNNSNDLSGPAGRAETDSRRASGQPATSPPPDARHHATPWPEARATAGRAARATRRQPVSVPLEAALGLTLAAPLDALTDLPSFDTSAMDGWAVAGPAPWDVRDDGVLAGHPVHAPLTDGEAVRIATGARIPPDTTAVLRSEHGRTDEKGRLYATRDVVPGQDIRPRGQECRSGDQLLPVGALVTPAVLGLAAAAGYDTVTAVPRPRAEILVLGDELLTEGRPHDGLIRDALGPMLPPWLRALGAEVTAVRRVRDDAGALHQAITTSDADVVVTTGGTAAGPVDHVHPTLRRIGAELLVDGVKVRPGHPMLLARITETQHLVGLPGNPLAAVSGLLTLAEPLLRTLAARPAPEPYTLPTRDAVHGHPYDTRLVPVVLRGDQAVPLRYNGPAMLRGIAAADALAVVPPGGVRPGQEAELLDLPWASGGIGVCFT</sequence>
<dbReference type="Gene3D" id="3.40.980.10">
    <property type="entry name" value="MoaB/Mog-like domain"/>
    <property type="match status" value="1"/>
</dbReference>
<dbReference type="RefSeq" id="WP_059417091.1">
    <property type="nucleotide sequence ID" value="NZ_DF968243.1"/>
</dbReference>
<dbReference type="PANTHER" id="PTHR10192:SF5">
    <property type="entry name" value="GEPHYRIN"/>
    <property type="match status" value="1"/>
</dbReference>
<evidence type="ECO:0000313" key="10">
    <source>
        <dbReference type="EMBL" id="GAP47875.1"/>
    </source>
</evidence>
<dbReference type="PANTHER" id="PTHR10192">
    <property type="entry name" value="MOLYBDOPTERIN BIOSYNTHESIS PROTEIN"/>
    <property type="match status" value="1"/>
</dbReference>
<keyword evidence="7" id="KW-0479">Metal-binding</keyword>
<dbReference type="GO" id="GO:0046872">
    <property type="term" value="F:metal ion binding"/>
    <property type="evidence" value="ECO:0007669"/>
    <property type="project" value="UniProtKB-UniRule"/>
</dbReference>
<dbReference type="Gene3D" id="3.90.105.10">
    <property type="entry name" value="Molybdopterin biosynthesis moea protein, domain 2"/>
    <property type="match status" value="1"/>
</dbReference>
<feature type="domain" description="MoaB/Mog" evidence="9">
    <location>
        <begin position="232"/>
        <end position="368"/>
    </location>
</feature>
<dbReference type="CDD" id="cd00887">
    <property type="entry name" value="MoeA"/>
    <property type="match status" value="1"/>
</dbReference>
<keyword evidence="4 7" id="KW-0500">Molybdenum</keyword>
<evidence type="ECO:0000256" key="5">
    <source>
        <dbReference type="ARBA" id="ARBA00023150"/>
    </source>
</evidence>
<comment type="catalytic activity">
    <reaction evidence="6">
        <text>adenylyl-molybdopterin + molybdate = Mo-molybdopterin + AMP + H(+)</text>
        <dbReference type="Rhea" id="RHEA:35047"/>
        <dbReference type="ChEBI" id="CHEBI:15378"/>
        <dbReference type="ChEBI" id="CHEBI:36264"/>
        <dbReference type="ChEBI" id="CHEBI:62727"/>
        <dbReference type="ChEBI" id="CHEBI:71302"/>
        <dbReference type="ChEBI" id="CHEBI:456215"/>
        <dbReference type="EC" id="2.10.1.1"/>
    </reaction>
</comment>
<dbReference type="AlphaFoldDB" id="A0A0K8PJ04"/>
<dbReference type="EMBL" id="DF968243">
    <property type="protein sequence ID" value="GAP47875.1"/>
    <property type="molecule type" value="Genomic_DNA"/>
</dbReference>
<dbReference type="OrthoDB" id="3196725at2"/>
<comment type="pathway">
    <text evidence="2 7">Cofactor biosynthesis; molybdopterin biosynthesis.</text>
</comment>
<dbReference type="UniPathway" id="UPA00344"/>
<evidence type="ECO:0000259" key="9">
    <source>
        <dbReference type="SMART" id="SM00852"/>
    </source>
</evidence>
<dbReference type="Pfam" id="PF00994">
    <property type="entry name" value="MoCF_biosynth"/>
    <property type="match status" value="1"/>
</dbReference>
<dbReference type="InterPro" id="IPR036425">
    <property type="entry name" value="MoaB/Mog-like_dom_sf"/>
</dbReference>
<keyword evidence="7" id="KW-0808">Transferase</keyword>
<comment type="cofactor">
    <cofactor evidence="7">
        <name>Mg(2+)</name>
        <dbReference type="ChEBI" id="CHEBI:18420"/>
    </cofactor>
</comment>
<feature type="region of interest" description="Disordered" evidence="8">
    <location>
        <begin position="22"/>
        <end position="80"/>
    </location>
</feature>
<comment type="similarity">
    <text evidence="3 7">Belongs to the MoeA family.</text>
</comment>
<dbReference type="Gene3D" id="2.40.340.10">
    <property type="entry name" value="MoeA, C-terminal, domain IV"/>
    <property type="match status" value="1"/>
</dbReference>
<dbReference type="InterPro" id="IPR005111">
    <property type="entry name" value="MoeA_C_domain_IV"/>
</dbReference>
<evidence type="ECO:0000256" key="7">
    <source>
        <dbReference type="RuleBase" id="RU365090"/>
    </source>
</evidence>
<evidence type="ECO:0000256" key="2">
    <source>
        <dbReference type="ARBA" id="ARBA00005046"/>
    </source>
</evidence>
<accession>A0A0K8PJ04</accession>
<dbReference type="InterPro" id="IPR005110">
    <property type="entry name" value="MoeA_linker/N"/>
</dbReference>
<evidence type="ECO:0000256" key="8">
    <source>
        <dbReference type="SAM" id="MobiDB-lite"/>
    </source>
</evidence>
<keyword evidence="5 7" id="KW-0501">Molybdenum cofactor biosynthesis</keyword>
<dbReference type="EC" id="2.10.1.1" evidence="7"/>
<protein>
    <recommendedName>
        <fullName evidence="7">Molybdopterin molybdenumtransferase</fullName>
        <ecNumber evidence="7">2.10.1.1</ecNumber>
    </recommendedName>
</protein>
<dbReference type="Proteomes" id="UP000053859">
    <property type="component" value="Unassembled WGS sequence"/>
</dbReference>
<comment type="function">
    <text evidence="1 7">Catalyzes the insertion of molybdate into adenylated molybdopterin with the concomitant release of AMP.</text>
</comment>
<evidence type="ECO:0000313" key="11">
    <source>
        <dbReference type="Proteomes" id="UP000053859"/>
    </source>
</evidence>
<dbReference type="Gene3D" id="2.170.190.11">
    <property type="entry name" value="Molybdopterin biosynthesis moea protein, domain 3"/>
    <property type="match status" value="1"/>
</dbReference>
<dbReference type="InterPro" id="IPR036135">
    <property type="entry name" value="MoeA_linker/N_sf"/>
</dbReference>
<evidence type="ECO:0000256" key="3">
    <source>
        <dbReference type="ARBA" id="ARBA00010763"/>
    </source>
</evidence>
<evidence type="ECO:0000256" key="6">
    <source>
        <dbReference type="ARBA" id="ARBA00047317"/>
    </source>
</evidence>
<evidence type="ECO:0000256" key="4">
    <source>
        <dbReference type="ARBA" id="ARBA00022505"/>
    </source>
</evidence>
<dbReference type="Pfam" id="PF03454">
    <property type="entry name" value="MoeA_C"/>
    <property type="match status" value="1"/>
</dbReference>